<organism evidence="1 2">
    <name type="scientific">Hymenobacter frigidus</name>
    <dbReference type="NCBI Taxonomy" id="1524095"/>
    <lineage>
        <taxon>Bacteria</taxon>
        <taxon>Pseudomonadati</taxon>
        <taxon>Bacteroidota</taxon>
        <taxon>Cytophagia</taxon>
        <taxon>Cytophagales</taxon>
        <taxon>Hymenobacteraceae</taxon>
        <taxon>Hymenobacter</taxon>
    </lineage>
</organism>
<evidence type="ECO:0008006" key="3">
    <source>
        <dbReference type="Google" id="ProtNLM"/>
    </source>
</evidence>
<reference evidence="2" key="1">
    <citation type="journal article" date="2019" name="Int. J. Syst. Evol. Microbiol.">
        <title>The Global Catalogue of Microorganisms (GCM) 10K type strain sequencing project: providing services to taxonomists for standard genome sequencing and annotation.</title>
        <authorList>
            <consortium name="The Broad Institute Genomics Platform"/>
            <consortium name="The Broad Institute Genome Sequencing Center for Infectious Disease"/>
            <person name="Wu L."/>
            <person name="Ma J."/>
        </authorList>
    </citation>
    <scope>NUCLEOTIDE SEQUENCE [LARGE SCALE GENOMIC DNA]</scope>
    <source>
        <strain evidence="2">CGMCC 1.14966</strain>
    </source>
</reference>
<comment type="caution">
    <text evidence="1">The sequence shown here is derived from an EMBL/GenBank/DDBJ whole genome shotgun (WGS) entry which is preliminary data.</text>
</comment>
<dbReference type="NCBIfam" id="TIGR04183">
    <property type="entry name" value="Por_Secre_tail"/>
    <property type="match status" value="1"/>
</dbReference>
<name>A0ABQ2A8Q5_9BACT</name>
<dbReference type="InterPro" id="IPR026444">
    <property type="entry name" value="Secre_tail"/>
</dbReference>
<dbReference type="EMBL" id="BMGY01000020">
    <property type="protein sequence ID" value="GGH86489.1"/>
    <property type="molecule type" value="Genomic_DNA"/>
</dbReference>
<sequence>MAAQTLANRGAHVLVQPGAFVVVRGSMANTAGSTLTNAGTLLLTGDFANAGALNSSGWVVFAGAVNQTLTSGGSNLAQVEVRNTGSAGTNRVLVPNDVTLTGQLLLTQGGVRTEPTAFLTLLPGATVAGEAPGRYVQGNLRVIRDLVAGVLDFGNGLALDATGSPLGTVTATRTAGLTTANVSYATNSNGGLSKGIDRIWALTSTLSPIQAIPLTFSWLADDDNGLTDFTAAQVWQQRPAGGSWFTTMQPTSAVTRTITATTTTLSRYTVSNRANPLPVELSLFSAARQGDAAWLRWTTASERNNAKFDVESSTDGQLFRRIATVASRSTNGQGAVYDTKDPNIARYRVATVYYRLRQVDRDSTETFSPVRSVAAAMATALQLQAYPNPFGEAVTVAVEALGAGPASVVLRDGLGRAVWQQTMVLVRGVSEHRLVPPASLPPGVYLLTVTQAAQQRHLTLTRQ</sequence>
<proteinExistence type="predicted"/>
<protein>
    <recommendedName>
        <fullName evidence="3">T9SS type A sorting domain-containing protein</fullName>
    </recommendedName>
</protein>
<evidence type="ECO:0000313" key="2">
    <source>
        <dbReference type="Proteomes" id="UP000637774"/>
    </source>
</evidence>
<dbReference type="Proteomes" id="UP000637774">
    <property type="component" value="Unassembled WGS sequence"/>
</dbReference>
<keyword evidence="2" id="KW-1185">Reference proteome</keyword>
<evidence type="ECO:0000313" key="1">
    <source>
        <dbReference type="EMBL" id="GGH86489.1"/>
    </source>
</evidence>
<gene>
    <name evidence="1" type="ORF">GCM10011495_23180</name>
</gene>
<accession>A0ABQ2A8Q5</accession>